<dbReference type="SUPFAM" id="SSF53850">
    <property type="entry name" value="Periplasmic binding protein-like II"/>
    <property type="match status" value="1"/>
</dbReference>
<dbReference type="PROSITE" id="PS50931">
    <property type="entry name" value="HTH_LYSR"/>
    <property type="match status" value="1"/>
</dbReference>
<dbReference type="EMBL" id="AGXA01000007">
    <property type="protein sequence ID" value="EKU93972.1"/>
    <property type="molecule type" value="Genomic_DNA"/>
</dbReference>
<evidence type="ECO:0000256" key="1">
    <source>
        <dbReference type="ARBA" id="ARBA00009437"/>
    </source>
</evidence>
<dbReference type="Gene3D" id="3.40.190.290">
    <property type="match status" value="1"/>
</dbReference>
<dbReference type="PANTHER" id="PTHR30419:SF8">
    <property type="entry name" value="NITROGEN ASSIMILATION TRANSCRIPTIONAL ACTIVATOR-RELATED"/>
    <property type="match status" value="1"/>
</dbReference>
<evidence type="ECO:0000313" key="7">
    <source>
        <dbReference type="Proteomes" id="UP000009875"/>
    </source>
</evidence>
<keyword evidence="2" id="KW-0805">Transcription regulation</keyword>
<dbReference type="GO" id="GO:0003677">
    <property type="term" value="F:DNA binding"/>
    <property type="evidence" value="ECO:0007669"/>
    <property type="project" value="UniProtKB-KW"/>
</dbReference>
<dbReference type="eggNOG" id="COG0583">
    <property type="taxonomic scope" value="Bacteria"/>
</dbReference>
<dbReference type="GO" id="GO:0003700">
    <property type="term" value="F:DNA-binding transcription factor activity"/>
    <property type="evidence" value="ECO:0007669"/>
    <property type="project" value="InterPro"/>
</dbReference>
<dbReference type="FunFam" id="1.10.10.10:FF:000001">
    <property type="entry name" value="LysR family transcriptional regulator"/>
    <property type="match status" value="1"/>
</dbReference>
<evidence type="ECO:0000256" key="2">
    <source>
        <dbReference type="ARBA" id="ARBA00023015"/>
    </source>
</evidence>
<dbReference type="InterPro" id="IPR005119">
    <property type="entry name" value="LysR_subst-bd"/>
</dbReference>
<dbReference type="Pfam" id="PF03466">
    <property type="entry name" value="LysR_substrate"/>
    <property type="match status" value="1"/>
</dbReference>
<dbReference type="GO" id="GO:0005829">
    <property type="term" value="C:cytosol"/>
    <property type="evidence" value="ECO:0007669"/>
    <property type="project" value="TreeGrafter"/>
</dbReference>
<evidence type="ECO:0000313" key="6">
    <source>
        <dbReference type="EMBL" id="EKU93972.1"/>
    </source>
</evidence>
<reference evidence="6 7" key="1">
    <citation type="submission" date="2012-09" db="EMBL/GenBank/DDBJ databases">
        <title>The Genome Sequence of Alloiococcus otitis ATCC 51267.</title>
        <authorList>
            <consortium name="The Broad Institute Genome Sequencing Platform"/>
            <person name="Earl A."/>
            <person name="Ward D."/>
            <person name="Feldgarden M."/>
            <person name="Gevers D."/>
            <person name="Huys G."/>
            <person name="Walker B."/>
            <person name="Young S.K."/>
            <person name="Zeng Q."/>
            <person name="Gargeya S."/>
            <person name="Fitzgerald M."/>
            <person name="Haas B."/>
            <person name="Abouelleil A."/>
            <person name="Alvarado L."/>
            <person name="Arachchi H.M."/>
            <person name="Berlin A.M."/>
            <person name="Chapman S.B."/>
            <person name="Goldberg J."/>
            <person name="Griggs A."/>
            <person name="Gujja S."/>
            <person name="Hansen M."/>
            <person name="Howarth C."/>
            <person name="Imamovic A."/>
            <person name="Larimer J."/>
            <person name="McCowen C."/>
            <person name="Montmayeur A."/>
            <person name="Murphy C."/>
            <person name="Neiman D."/>
            <person name="Pearson M."/>
            <person name="Priest M."/>
            <person name="Roberts A."/>
            <person name="Saif S."/>
            <person name="Shea T."/>
            <person name="Sisk P."/>
            <person name="Sykes S."/>
            <person name="Wortman J."/>
            <person name="Nusbaum C."/>
            <person name="Birren B."/>
        </authorList>
    </citation>
    <scope>NUCLEOTIDE SEQUENCE [LARGE SCALE GENOMIC DNA]</scope>
    <source>
        <strain evidence="6 7">ATCC 51267</strain>
    </source>
</reference>
<organism evidence="6 7">
    <name type="scientific">Alloiococcus otitis ATCC 51267</name>
    <dbReference type="NCBI Taxonomy" id="883081"/>
    <lineage>
        <taxon>Bacteria</taxon>
        <taxon>Bacillati</taxon>
        <taxon>Bacillota</taxon>
        <taxon>Bacilli</taxon>
        <taxon>Lactobacillales</taxon>
        <taxon>Carnobacteriaceae</taxon>
        <taxon>Alloiococcus</taxon>
    </lineage>
</organism>
<dbReference type="Gene3D" id="1.10.10.10">
    <property type="entry name" value="Winged helix-like DNA-binding domain superfamily/Winged helix DNA-binding domain"/>
    <property type="match status" value="1"/>
</dbReference>
<gene>
    <name evidence="6" type="ORF">HMPREF9698_00452</name>
</gene>
<dbReference type="OrthoDB" id="9803735at2"/>
<protein>
    <recommendedName>
        <fullName evidence="5">HTH lysR-type domain-containing protein</fullName>
    </recommendedName>
</protein>
<sequence>MDIKQLRYFIEVAETKNLSRAAENLNISQPTLSLSMKKIEHDLNVDLFDKKARYVLTKPGEILYRRGLTIVKDFDDLIREVSNYDEKINKSFKLGVTMLFAVIFMKEISAFITKHPSINLNIVQGGSLSLQEKLLDDDIDVGILSYPNYYPNEIEIQTVKTACKEYQVSVVMSESHPLAQKDRLRF</sequence>
<comment type="caution">
    <text evidence="6">The sequence shown here is derived from an EMBL/GenBank/DDBJ whole genome shotgun (WGS) entry which is preliminary data.</text>
</comment>
<dbReference type="HOGENOM" id="CLU_039613_20_1_9"/>
<dbReference type="PRINTS" id="PR00039">
    <property type="entry name" value="HTHLYSR"/>
</dbReference>
<dbReference type="InterPro" id="IPR050950">
    <property type="entry name" value="HTH-type_LysR_regulators"/>
</dbReference>
<dbReference type="Pfam" id="PF00126">
    <property type="entry name" value="HTH_1"/>
    <property type="match status" value="1"/>
</dbReference>
<dbReference type="SUPFAM" id="SSF46785">
    <property type="entry name" value="Winged helix' DNA-binding domain"/>
    <property type="match status" value="1"/>
</dbReference>
<dbReference type="InterPro" id="IPR000847">
    <property type="entry name" value="LysR_HTH_N"/>
</dbReference>
<proteinExistence type="inferred from homology"/>
<dbReference type="PANTHER" id="PTHR30419">
    <property type="entry name" value="HTH-TYPE TRANSCRIPTIONAL REGULATOR YBHD"/>
    <property type="match status" value="1"/>
</dbReference>
<accession>K9ESQ1</accession>
<evidence type="ECO:0000256" key="4">
    <source>
        <dbReference type="ARBA" id="ARBA00023163"/>
    </source>
</evidence>
<dbReference type="AlphaFoldDB" id="K9ESQ1"/>
<dbReference type="InterPro" id="IPR036388">
    <property type="entry name" value="WH-like_DNA-bd_sf"/>
</dbReference>
<keyword evidence="3" id="KW-0238">DNA-binding</keyword>
<feature type="domain" description="HTH lysR-type" evidence="5">
    <location>
        <begin position="1"/>
        <end position="57"/>
    </location>
</feature>
<comment type="similarity">
    <text evidence="1">Belongs to the LysR transcriptional regulatory family.</text>
</comment>
<name>K9ESQ1_9LACT</name>
<evidence type="ECO:0000259" key="5">
    <source>
        <dbReference type="PROSITE" id="PS50931"/>
    </source>
</evidence>
<dbReference type="InterPro" id="IPR036390">
    <property type="entry name" value="WH_DNA-bd_sf"/>
</dbReference>
<dbReference type="STRING" id="883081.HMPREF9698_00452"/>
<dbReference type="Proteomes" id="UP000009875">
    <property type="component" value="Unassembled WGS sequence"/>
</dbReference>
<keyword evidence="4" id="KW-0804">Transcription</keyword>
<keyword evidence="7" id="KW-1185">Reference proteome</keyword>
<evidence type="ECO:0000256" key="3">
    <source>
        <dbReference type="ARBA" id="ARBA00023125"/>
    </source>
</evidence>
<dbReference type="CDD" id="cd05466">
    <property type="entry name" value="PBP2_LTTR_substrate"/>
    <property type="match status" value="1"/>
</dbReference>